<reference evidence="2 3" key="1">
    <citation type="submission" date="2018-01" db="EMBL/GenBank/DDBJ databases">
        <title>Complete genome sequencing of Sporolactobacillus terrae DLG3.</title>
        <authorList>
            <person name="Nam Y.-D."/>
            <person name="Kang J."/>
            <person name="Chung W.-H."/>
        </authorList>
    </citation>
    <scope>NUCLEOTIDE SEQUENCE [LARGE SCALE GENOMIC DNA]</scope>
    <source>
        <strain evidence="2 3">DLG3</strain>
    </source>
</reference>
<feature type="compositionally biased region" description="Basic and acidic residues" evidence="1">
    <location>
        <begin position="24"/>
        <end position="36"/>
    </location>
</feature>
<sequence>MFFIWVIGVVIYLIFTVARSVEKQNAKERKIRQERGRRPHPQVSMQRSMRQAAKIGSNQKQSTEPVTEQASSEPVTENEWVKRYQQMKERFNESIPAPSETPSVQAKVPRSISTDNTWMSDRQKLRQAFIFSEIIGKPRSAQPHRYFENKKIR</sequence>
<feature type="region of interest" description="Disordered" evidence="1">
    <location>
        <begin position="24"/>
        <end position="79"/>
    </location>
</feature>
<protein>
    <submittedName>
        <fullName evidence="2">Uncharacterized protein</fullName>
    </submittedName>
</protein>
<dbReference type="EMBL" id="CP025688">
    <property type="protein sequence ID" value="QAA22834.1"/>
    <property type="molecule type" value="Genomic_DNA"/>
</dbReference>
<organism evidence="2 3">
    <name type="scientific">Sporolactobacillus terrae</name>
    <dbReference type="NCBI Taxonomy" id="269673"/>
    <lineage>
        <taxon>Bacteria</taxon>
        <taxon>Bacillati</taxon>
        <taxon>Bacillota</taxon>
        <taxon>Bacilli</taxon>
        <taxon>Bacillales</taxon>
        <taxon>Sporolactobacillaceae</taxon>
        <taxon>Sporolactobacillus</taxon>
    </lineage>
</organism>
<keyword evidence="3" id="KW-1185">Reference proteome</keyword>
<name>A0ABX5Q825_9BACL</name>
<proteinExistence type="predicted"/>
<evidence type="ECO:0000313" key="3">
    <source>
        <dbReference type="Proteomes" id="UP000285882"/>
    </source>
</evidence>
<dbReference type="Proteomes" id="UP000285882">
    <property type="component" value="Chromosome"/>
</dbReference>
<evidence type="ECO:0000313" key="2">
    <source>
        <dbReference type="EMBL" id="QAA22834.1"/>
    </source>
</evidence>
<evidence type="ECO:0000256" key="1">
    <source>
        <dbReference type="SAM" id="MobiDB-lite"/>
    </source>
</evidence>
<accession>A0ABX5Q825</accession>
<dbReference type="RefSeq" id="WP_028982543.1">
    <property type="nucleotide sequence ID" value="NZ_CP025688.1"/>
</dbReference>
<feature type="compositionally biased region" description="Polar residues" evidence="1">
    <location>
        <begin position="56"/>
        <end position="75"/>
    </location>
</feature>
<gene>
    <name evidence="2" type="ORF">C0674_09485</name>
</gene>